<evidence type="ECO:0000313" key="5">
    <source>
        <dbReference type="EMBL" id="AJG98162.1"/>
    </source>
</evidence>
<dbReference type="KEGG" id="cbei:LF65_01554"/>
<dbReference type="Pfam" id="PF01473">
    <property type="entry name" value="Choline_bind_1"/>
    <property type="match status" value="1"/>
</dbReference>
<accession>A0A0B5QJR4</accession>
<dbReference type="OrthoDB" id="1901107at2"/>
<feature type="repeat" description="Cell wall-binding" evidence="2">
    <location>
        <begin position="365"/>
        <end position="385"/>
    </location>
</feature>
<feature type="repeat" description="Cell wall-binding" evidence="2">
    <location>
        <begin position="345"/>
        <end position="364"/>
    </location>
</feature>
<dbReference type="RefSeq" id="WP_041895351.1">
    <property type="nucleotide sequence ID" value="NZ_CP010086.2"/>
</dbReference>
<evidence type="ECO:0000256" key="3">
    <source>
        <dbReference type="SAM" id="SignalP"/>
    </source>
</evidence>
<evidence type="ECO:0000256" key="1">
    <source>
        <dbReference type="ARBA" id="ARBA00022737"/>
    </source>
</evidence>
<evidence type="ECO:0000259" key="4">
    <source>
        <dbReference type="Pfam" id="PF12733"/>
    </source>
</evidence>
<keyword evidence="1" id="KW-0677">Repeat</keyword>
<dbReference type="EMBL" id="CP010086">
    <property type="protein sequence ID" value="AJG98162.1"/>
    <property type="molecule type" value="Genomic_DNA"/>
</dbReference>
<dbReference type="Gene3D" id="2.10.270.10">
    <property type="entry name" value="Cholin Binding"/>
    <property type="match status" value="1"/>
</dbReference>
<feature type="chain" id="PRO_5002105814" evidence="3">
    <location>
        <begin position="36"/>
        <end position="404"/>
    </location>
</feature>
<dbReference type="SUPFAM" id="SSF69360">
    <property type="entry name" value="Cell wall binding repeat"/>
    <property type="match status" value="1"/>
</dbReference>
<dbReference type="Pfam" id="PF12733">
    <property type="entry name" value="Cadherin-like"/>
    <property type="match status" value="1"/>
</dbReference>
<dbReference type="PROSITE" id="PS51170">
    <property type="entry name" value="CW"/>
    <property type="match status" value="2"/>
</dbReference>
<feature type="signal peptide" evidence="3">
    <location>
        <begin position="1"/>
        <end position="35"/>
    </location>
</feature>
<dbReference type="STRING" id="1520.LF65_01554"/>
<organism evidence="5 6">
    <name type="scientific">Clostridium beijerinckii</name>
    <name type="common">Clostridium MP</name>
    <dbReference type="NCBI Taxonomy" id="1520"/>
    <lineage>
        <taxon>Bacteria</taxon>
        <taxon>Bacillati</taxon>
        <taxon>Bacillota</taxon>
        <taxon>Clostridia</taxon>
        <taxon>Eubacteriales</taxon>
        <taxon>Clostridiaceae</taxon>
        <taxon>Clostridium</taxon>
    </lineage>
</organism>
<evidence type="ECO:0000313" key="6">
    <source>
        <dbReference type="Proteomes" id="UP000031866"/>
    </source>
</evidence>
<dbReference type="InterPro" id="IPR025883">
    <property type="entry name" value="Cadherin-like_domain"/>
</dbReference>
<name>A0A0B5QJR4_CLOBE</name>
<proteinExistence type="predicted"/>
<sequence length="404" mass="44680">MNRNIKRIVALTIAATAFSAIVPATSLTLTTTAYASTGDLSSIKLKTSGGSTIKTYSDDNYKSKNEVDDDELKNNETYYAKTSSSKIKISVNGADSSNVRIFKGRTSSTKGVKTGSTIELSKGSTTVLTIRTYNDNPGTVKYSDDSYSSQYTIRVKCTASSSSDDEDDNKDVYLKSISLSEGDLSFSKNTSDYSVNVSGSVDEIKITAKPDCDSDEYDDYEVRIDGSIVDESDKFRKTVSLNKGKNDIKITVKNDGDKRTYTLNIYRGGSSNNSNSSDTPLPTKNIKTNQWVQVNGRWQYNDSMGNPVKNNWIRNYYLQSDGNMATGWLNYGSTWYYLGGDGAKKAGWQLVNGNWYYMDSEGRMQTGWIKDVSGKYYYLYSNGAMAYNTTIGGYRLGSNGAWIK</sequence>
<protein>
    <submittedName>
        <fullName evidence="5">Cell wall-binding protein</fullName>
    </submittedName>
</protein>
<dbReference type="Pfam" id="PF19127">
    <property type="entry name" value="Choline_bind_3"/>
    <property type="match status" value="1"/>
</dbReference>
<keyword evidence="3" id="KW-0732">Signal</keyword>
<dbReference type="Proteomes" id="UP000031866">
    <property type="component" value="Chromosome"/>
</dbReference>
<evidence type="ECO:0000256" key="2">
    <source>
        <dbReference type="PROSITE-ProRule" id="PRU00591"/>
    </source>
</evidence>
<dbReference type="InterPro" id="IPR018337">
    <property type="entry name" value="Cell_wall/Cho-bd_repeat"/>
</dbReference>
<gene>
    <name evidence="5" type="ORF">LF65_01554</name>
</gene>
<reference evidence="6" key="1">
    <citation type="submission" date="2014-12" db="EMBL/GenBank/DDBJ databases">
        <title>Genome sequence of Clostridium beijerinckii strain 59B.</title>
        <authorList>
            <person name="Little G.T."/>
            <person name="Minton N.P."/>
        </authorList>
    </citation>
    <scope>NUCLEOTIDE SEQUENCE [LARGE SCALE GENOMIC DNA]</scope>
    <source>
        <strain evidence="6">59B</strain>
    </source>
</reference>
<feature type="domain" description="Cadherin-like beta-sandwich-like" evidence="4">
    <location>
        <begin position="175"/>
        <end position="267"/>
    </location>
</feature>
<dbReference type="AlphaFoldDB" id="A0A0B5QJR4"/>